<proteinExistence type="predicted"/>
<reference evidence="2 3" key="1">
    <citation type="submission" date="2014-09" db="EMBL/GenBank/DDBJ databases">
        <authorList>
            <person name="Ellenberger Sabrina"/>
        </authorList>
    </citation>
    <scope>NUCLEOTIDE SEQUENCE [LARGE SCALE GENOMIC DNA]</scope>
    <source>
        <strain evidence="2 3">CBS 412.66</strain>
    </source>
</reference>
<feature type="compositionally biased region" description="Basic residues" evidence="1">
    <location>
        <begin position="300"/>
        <end position="319"/>
    </location>
</feature>
<evidence type="ECO:0000313" key="2">
    <source>
        <dbReference type="EMBL" id="CEP13625.1"/>
    </source>
</evidence>
<feature type="compositionally biased region" description="Polar residues" evidence="1">
    <location>
        <begin position="85"/>
        <end position="111"/>
    </location>
</feature>
<sequence>MNTYDQYADQLLNSVIENAKQTTDSSSPSLQSSEDQSLSRLLASISSPRPFNNTHNEWLLLQQMQQQKELLEKQHLIAALSDLSISQPNPSNTAAKKASTSLQVNETSSSDENVKKIARVPVQTQRPNPKKTHEKENDMPTDALFNATAAFSHHAKPKSEAYNPVLPKKKDFLKKTWSRRNFKGKAPVPQQQENLSIAKENVGAQSSMADQLPQTEFIKGSTFWKPREEKPKGWWKSNQDNKSKKYYQTQLNCQEQENSFLQKVEHEEENDSAAITLPGQTKMVAVKRVNVPKKVSSVSKPKRPMAFKGPTSRKPKSKSCKNEKSKDAVSKVMTPSKSIAGEMPVYLLPQQPILYSQPMMMPSTSQPYMTGVGNGGYYMMPQTNMINHSYEEEQIPVNLNGKKSVYNPREASNDKCTIM</sequence>
<feature type="region of interest" description="Disordered" evidence="1">
    <location>
        <begin position="294"/>
        <end position="328"/>
    </location>
</feature>
<dbReference type="AlphaFoldDB" id="A0A0B7NE58"/>
<feature type="region of interest" description="Disordered" evidence="1">
    <location>
        <begin position="85"/>
        <end position="112"/>
    </location>
</feature>
<gene>
    <name evidence="2" type="primary">PARPA_07740.1 scaffold 30360</name>
</gene>
<evidence type="ECO:0000256" key="1">
    <source>
        <dbReference type="SAM" id="MobiDB-lite"/>
    </source>
</evidence>
<dbReference type="Proteomes" id="UP000054107">
    <property type="component" value="Unassembled WGS sequence"/>
</dbReference>
<keyword evidence="3" id="KW-1185">Reference proteome</keyword>
<dbReference type="OrthoDB" id="2290891at2759"/>
<evidence type="ECO:0000313" key="3">
    <source>
        <dbReference type="Proteomes" id="UP000054107"/>
    </source>
</evidence>
<protein>
    <submittedName>
        <fullName evidence="2">Uncharacterized protein</fullName>
    </submittedName>
</protein>
<dbReference type="EMBL" id="LN730358">
    <property type="protein sequence ID" value="CEP13625.1"/>
    <property type="molecule type" value="Genomic_DNA"/>
</dbReference>
<organism evidence="2 3">
    <name type="scientific">Parasitella parasitica</name>
    <dbReference type="NCBI Taxonomy" id="35722"/>
    <lineage>
        <taxon>Eukaryota</taxon>
        <taxon>Fungi</taxon>
        <taxon>Fungi incertae sedis</taxon>
        <taxon>Mucoromycota</taxon>
        <taxon>Mucoromycotina</taxon>
        <taxon>Mucoromycetes</taxon>
        <taxon>Mucorales</taxon>
        <taxon>Mucorineae</taxon>
        <taxon>Mucoraceae</taxon>
        <taxon>Parasitella</taxon>
    </lineage>
</organism>
<name>A0A0B7NE58_9FUNG</name>
<accession>A0A0B7NE58</accession>
<feature type="region of interest" description="Disordered" evidence="1">
    <location>
        <begin position="218"/>
        <end position="239"/>
    </location>
</feature>